<dbReference type="AlphaFoldDB" id="M4B428"/>
<keyword evidence="2" id="KW-0813">Transport</keyword>
<name>M4B428_HYAAE</name>
<comment type="subcellular location">
    <subcellularLocation>
        <location evidence="2">Golgi apparatus</location>
        <location evidence="2">trans-Golgi network</location>
    </subcellularLocation>
</comment>
<keyword evidence="2" id="KW-0445">Lipid transport</keyword>
<dbReference type="GO" id="GO:0048193">
    <property type="term" value="P:Golgi vesicle transport"/>
    <property type="evidence" value="ECO:0007669"/>
    <property type="project" value="TreeGrafter"/>
</dbReference>
<dbReference type="VEuPathDB" id="FungiDB:HpaG801027"/>
<dbReference type="PANTHER" id="PTHR15954:SF4">
    <property type="entry name" value="VACUOLAR PROTEIN SORTING-ASSOCIATED PROTEIN 51 HOMOLOG"/>
    <property type="match status" value="1"/>
</dbReference>
<dbReference type="GO" id="GO:0007030">
    <property type="term" value="P:Golgi organization"/>
    <property type="evidence" value="ECO:0007669"/>
    <property type="project" value="UniProtKB-UniRule"/>
</dbReference>
<dbReference type="GO" id="GO:0015031">
    <property type="term" value="P:protein transport"/>
    <property type="evidence" value="ECO:0007669"/>
    <property type="project" value="UniProtKB-UniRule"/>
</dbReference>
<dbReference type="STRING" id="559515.M4B428"/>
<comment type="function">
    <text evidence="2">Acts as component of the GARP complex that is involved in retrograde transport from early and late endosomes to the trans-Golgi network (TGN).</text>
</comment>
<dbReference type="HOGENOM" id="CLU_008525_0_0_1"/>
<dbReference type="GO" id="GO:0000938">
    <property type="term" value="C:GARP complex"/>
    <property type="evidence" value="ECO:0007669"/>
    <property type="project" value="UniProtKB-UniRule"/>
</dbReference>
<organism evidence="3 4">
    <name type="scientific">Hyaloperonospora arabidopsidis (strain Emoy2)</name>
    <name type="common">Downy mildew agent</name>
    <name type="synonym">Peronospora arabidopsidis</name>
    <dbReference type="NCBI Taxonomy" id="559515"/>
    <lineage>
        <taxon>Eukaryota</taxon>
        <taxon>Sar</taxon>
        <taxon>Stramenopiles</taxon>
        <taxon>Oomycota</taxon>
        <taxon>Peronosporomycetes</taxon>
        <taxon>Peronosporales</taxon>
        <taxon>Peronosporaceae</taxon>
        <taxon>Hyaloperonospora</taxon>
    </lineage>
</organism>
<dbReference type="InterPro" id="IPR014812">
    <property type="entry name" value="Vps51"/>
</dbReference>
<proteinExistence type="inferred from homology"/>
<dbReference type="OMA" id="DIICERG"/>
<dbReference type="eggNOG" id="KOG2346">
    <property type="taxonomic scope" value="Eukaryota"/>
</dbReference>
<evidence type="ECO:0000313" key="3">
    <source>
        <dbReference type="EnsemblProtists" id="HpaP801027"/>
    </source>
</evidence>
<evidence type="ECO:0000313" key="4">
    <source>
        <dbReference type="Proteomes" id="UP000011713"/>
    </source>
</evidence>
<accession>M4B428</accession>
<keyword evidence="4" id="KW-1185">Reference proteome</keyword>
<dbReference type="GO" id="GO:0006869">
    <property type="term" value="P:lipid transport"/>
    <property type="evidence" value="ECO:0007669"/>
    <property type="project" value="UniProtKB-UniRule"/>
</dbReference>
<dbReference type="PANTHER" id="PTHR15954">
    <property type="entry name" value="VACUOLAR PROTEIN SORTING-ASSOCIATED PROTEIN 51 HOMOLOG"/>
    <property type="match status" value="1"/>
</dbReference>
<reference evidence="3" key="2">
    <citation type="submission" date="2015-06" db="UniProtKB">
        <authorList>
            <consortium name="EnsemblProtists"/>
        </authorList>
    </citation>
    <scope>IDENTIFICATION</scope>
    <source>
        <strain evidence="3">Emoy2</strain>
    </source>
</reference>
<dbReference type="GO" id="GO:0005829">
    <property type="term" value="C:cytosol"/>
    <property type="evidence" value="ECO:0007669"/>
    <property type="project" value="GOC"/>
</dbReference>
<protein>
    <recommendedName>
        <fullName evidence="2">Vacuolar protein sorting-associated protein 51 homolog</fullName>
    </recommendedName>
</protein>
<keyword evidence="2" id="KW-0333">Golgi apparatus</keyword>
<dbReference type="Proteomes" id="UP000011713">
    <property type="component" value="Unassembled WGS sequence"/>
</dbReference>
<dbReference type="GO" id="GO:0032456">
    <property type="term" value="P:endocytic recycling"/>
    <property type="evidence" value="ECO:0007669"/>
    <property type="project" value="TreeGrafter"/>
</dbReference>
<reference evidence="4" key="1">
    <citation type="journal article" date="2010" name="Science">
        <title>Signatures of adaptation to obligate biotrophy in the Hyaloperonospora arabidopsidis genome.</title>
        <authorList>
            <person name="Baxter L."/>
            <person name="Tripathy S."/>
            <person name="Ishaque N."/>
            <person name="Boot N."/>
            <person name="Cabral A."/>
            <person name="Kemen E."/>
            <person name="Thines M."/>
            <person name="Ah-Fong A."/>
            <person name="Anderson R."/>
            <person name="Badejoko W."/>
            <person name="Bittner-Eddy P."/>
            <person name="Boore J.L."/>
            <person name="Chibucos M.C."/>
            <person name="Coates M."/>
            <person name="Dehal P."/>
            <person name="Delehaunty K."/>
            <person name="Dong S."/>
            <person name="Downton P."/>
            <person name="Dumas B."/>
            <person name="Fabro G."/>
            <person name="Fronick C."/>
            <person name="Fuerstenberg S.I."/>
            <person name="Fulton L."/>
            <person name="Gaulin E."/>
            <person name="Govers F."/>
            <person name="Hughes L."/>
            <person name="Humphray S."/>
            <person name="Jiang R.H."/>
            <person name="Judelson H."/>
            <person name="Kamoun S."/>
            <person name="Kyung K."/>
            <person name="Meijer H."/>
            <person name="Minx P."/>
            <person name="Morris P."/>
            <person name="Nelson J."/>
            <person name="Phuntumart V."/>
            <person name="Qutob D."/>
            <person name="Rehmany A."/>
            <person name="Rougon-Cardoso A."/>
            <person name="Ryden P."/>
            <person name="Torto-Alalibo T."/>
            <person name="Studholme D."/>
            <person name="Wang Y."/>
            <person name="Win J."/>
            <person name="Wood J."/>
            <person name="Clifton S.W."/>
            <person name="Rogers J."/>
            <person name="Van den Ackerveken G."/>
            <person name="Jones J.D."/>
            <person name="McDowell J.M."/>
            <person name="Beynon J."/>
            <person name="Tyler B.M."/>
        </authorList>
    </citation>
    <scope>NUCLEOTIDE SEQUENCE [LARGE SCALE GENOMIC DNA]</scope>
    <source>
        <strain evidence="4">Emoy2</strain>
    </source>
</reference>
<sequence>MEDHGLMRMQELMSSYYGLNDHESRKVQDRSMDSTGFDAQVYVKNNVATMEDDVARVVKSMDVITAKSEGIDVALAPHRAKVDKLIGVRRLLKKFEFIFELPQKLNMYVLVGLCIVNLKAFVAVNSFARQWSYYINWMPATTRFEASLSHGTARSLCMWWQSLRYTVASLLLSFLNVAVHLSDRFASSLQTQRKAGSVLDFLQRFNAEVLSKMSRVFLAYKTHFTPEAVASEKSSPSNTVQDNLFRNFVKELAALYLGECAVQFRRPHTNFVSLPLVVTRCSPSTHLVLPFFCSVQRSADEVLDGPRGDHLSSDVAESEYFIFMRVMKRFVSQVENVDKSIPMCGLAKGATEIVESCVRYQIEVVFRAVRENTREFFVTSYENVCGLGRSSREGGQSVRPLAQESARIFTDMMQKVLQQMGLMVQTGFSVLPELSQLFCDLVRWFNVSVLQYAEPKRAFAQPDAPSETRSEEKNIATLPWLEPTPQFLLFLSCLCQDLSAVGISECAHNVSERLSAVSPPSRTAESGPICSWRESQEDATYMIEVTRESSAELLREVAKMYGNQLCTIIYNGMAATSWSDMDEEPRSVQEMMAVVVETTARFGKEVAVALGDERSIFIENNSGSNGRDFRRRASALRSRNAGVAAAPSGMQLNVDRVFARKIHAFPFQLDLTADTFVESMLKICIKAFSEWVRLLELSKFGLQQIQLDAEFLRSTLMHIVVSREAEKEMEDLLSDMLSNARARAVEDTLMDQANVGVIVSAKSTQVLSRWR</sequence>
<dbReference type="InParanoid" id="M4B428"/>
<comment type="similarity">
    <text evidence="1 2">Belongs to the VPS51 family.</text>
</comment>
<dbReference type="GO" id="GO:0016020">
    <property type="term" value="C:membrane"/>
    <property type="evidence" value="ECO:0007669"/>
    <property type="project" value="TreeGrafter"/>
</dbReference>
<dbReference type="GO" id="GO:1990745">
    <property type="term" value="C:EARP complex"/>
    <property type="evidence" value="ECO:0007669"/>
    <property type="project" value="TreeGrafter"/>
</dbReference>
<evidence type="ECO:0000256" key="1">
    <source>
        <dbReference type="ARBA" id="ARBA00006080"/>
    </source>
</evidence>
<evidence type="ECO:0000256" key="2">
    <source>
        <dbReference type="RuleBase" id="RU368010"/>
    </source>
</evidence>
<keyword evidence="2" id="KW-0653">Protein transport</keyword>
<comment type="subunit">
    <text evidence="2">Component of the Golgi-associated retrograde protein (GARP) complex.</text>
</comment>
<dbReference type="EMBL" id="JH598253">
    <property type="status" value="NOT_ANNOTATED_CDS"/>
    <property type="molecule type" value="Genomic_DNA"/>
</dbReference>
<dbReference type="GO" id="GO:0042147">
    <property type="term" value="P:retrograde transport, endosome to Golgi"/>
    <property type="evidence" value="ECO:0007669"/>
    <property type="project" value="UniProtKB-UniRule"/>
</dbReference>
<dbReference type="EnsemblProtists" id="HpaT801027">
    <property type="protein sequence ID" value="HpaP801027"/>
    <property type="gene ID" value="HpaG801027"/>
</dbReference>
<dbReference type="GO" id="GO:0007041">
    <property type="term" value="P:lysosomal transport"/>
    <property type="evidence" value="ECO:0007669"/>
    <property type="project" value="TreeGrafter"/>
</dbReference>